<dbReference type="InterPro" id="IPR039686">
    <property type="entry name" value="FANCM/Mph1-like_ID"/>
</dbReference>
<protein>
    <recommendedName>
        <fullName evidence="16">Fanconi anemia group M protein</fullName>
    </recommendedName>
</protein>
<dbReference type="PROSITE" id="PS51194">
    <property type="entry name" value="HELICASE_CTER"/>
    <property type="match status" value="1"/>
</dbReference>
<keyword evidence="6" id="KW-0347">Helicase</keyword>
<dbReference type="InterPro" id="IPR014001">
    <property type="entry name" value="Helicase_ATP-bd"/>
</dbReference>
<dbReference type="Gene3D" id="1.20.1320.20">
    <property type="entry name" value="hef helicase domain"/>
    <property type="match status" value="1"/>
</dbReference>
<dbReference type="SUPFAM" id="SSF52540">
    <property type="entry name" value="P-loop containing nucleoside triphosphate hydrolases"/>
    <property type="match status" value="1"/>
</dbReference>
<dbReference type="FunFam" id="3.40.50.300:FF:001992">
    <property type="entry name" value="ATP-dependent RNA helicase, putative"/>
    <property type="match status" value="1"/>
</dbReference>
<feature type="region of interest" description="Disordered" evidence="11">
    <location>
        <begin position="1084"/>
        <end position="1111"/>
    </location>
</feature>
<feature type="compositionally biased region" description="Polar residues" evidence="11">
    <location>
        <begin position="33"/>
        <end position="48"/>
    </location>
</feature>
<evidence type="ECO:0000256" key="7">
    <source>
        <dbReference type="ARBA" id="ARBA00022840"/>
    </source>
</evidence>
<dbReference type="Gene3D" id="3.40.50.300">
    <property type="entry name" value="P-loop containing nucleotide triphosphate hydrolases"/>
    <property type="match status" value="2"/>
</dbReference>
<keyword evidence="8" id="KW-0238">DNA-binding</keyword>
<keyword evidence="7" id="KW-0067">ATP-binding</keyword>
<keyword evidence="15" id="KW-1185">Reference proteome</keyword>
<dbReference type="EMBL" id="JAINDJ010000006">
    <property type="protein sequence ID" value="KAG9444162.1"/>
    <property type="molecule type" value="Genomic_DNA"/>
</dbReference>
<evidence type="ECO:0000256" key="6">
    <source>
        <dbReference type="ARBA" id="ARBA00022806"/>
    </source>
</evidence>
<reference evidence="14 15" key="1">
    <citation type="submission" date="2021-07" db="EMBL/GenBank/DDBJ databases">
        <title>The Aristolochia fimbriata genome: insights into angiosperm evolution, floral development and chemical biosynthesis.</title>
        <authorList>
            <person name="Jiao Y."/>
        </authorList>
    </citation>
    <scope>NUCLEOTIDE SEQUENCE [LARGE SCALE GENOMIC DNA]</scope>
    <source>
        <strain evidence="14">IBCAS-2021</strain>
        <tissue evidence="14">Leaf</tissue>
    </source>
</reference>
<dbReference type="GO" id="GO:0005524">
    <property type="term" value="F:ATP binding"/>
    <property type="evidence" value="ECO:0007669"/>
    <property type="project" value="UniProtKB-KW"/>
</dbReference>
<name>A0AAV7E9I6_ARIFI</name>
<dbReference type="GO" id="GO:0016787">
    <property type="term" value="F:hydrolase activity"/>
    <property type="evidence" value="ECO:0007669"/>
    <property type="project" value="UniProtKB-KW"/>
</dbReference>
<feature type="region of interest" description="Disordered" evidence="11">
    <location>
        <begin position="33"/>
        <end position="58"/>
    </location>
</feature>
<feature type="domain" description="Helicase C-terminal" evidence="13">
    <location>
        <begin position="454"/>
        <end position="616"/>
    </location>
</feature>
<keyword evidence="10" id="KW-0539">Nucleus</keyword>
<evidence type="ECO:0000256" key="5">
    <source>
        <dbReference type="ARBA" id="ARBA00022801"/>
    </source>
</evidence>
<gene>
    <name evidence="14" type="ORF">H6P81_015502</name>
</gene>
<dbReference type="CDD" id="cd12091">
    <property type="entry name" value="FANCM_ID"/>
    <property type="match status" value="1"/>
</dbReference>
<dbReference type="PROSITE" id="PS51192">
    <property type="entry name" value="HELICASE_ATP_BIND_1"/>
    <property type="match status" value="1"/>
</dbReference>
<dbReference type="SMART" id="SM00487">
    <property type="entry name" value="DEXDc"/>
    <property type="match status" value="1"/>
</dbReference>
<feature type="compositionally biased region" description="Polar residues" evidence="11">
    <location>
        <begin position="1168"/>
        <end position="1181"/>
    </location>
</feature>
<dbReference type="GO" id="GO:0000400">
    <property type="term" value="F:four-way junction DNA binding"/>
    <property type="evidence" value="ECO:0007669"/>
    <property type="project" value="TreeGrafter"/>
</dbReference>
<keyword evidence="5" id="KW-0378">Hydrolase</keyword>
<dbReference type="Pfam" id="PF04851">
    <property type="entry name" value="ResIII"/>
    <property type="match status" value="1"/>
</dbReference>
<evidence type="ECO:0008006" key="16">
    <source>
        <dbReference type="Google" id="ProtNLM"/>
    </source>
</evidence>
<evidence type="ECO:0000256" key="11">
    <source>
        <dbReference type="SAM" id="MobiDB-lite"/>
    </source>
</evidence>
<dbReference type="SMART" id="SM00490">
    <property type="entry name" value="HELICc"/>
    <property type="match status" value="1"/>
</dbReference>
<feature type="compositionally biased region" description="Polar residues" evidence="11">
    <location>
        <begin position="1143"/>
        <end position="1152"/>
    </location>
</feature>
<keyword evidence="3" id="KW-0547">Nucleotide-binding</keyword>
<evidence type="ECO:0000256" key="10">
    <source>
        <dbReference type="ARBA" id="ARBA00023242"/>
    </source>
</evidence>
<dbReference type="InterPro" id="IPR027417">
    <property type="entry name" value="P-loop_NTPase"/>
</dbReference>
<evidence type="ECO:0000256" key="3">
    <source>
        <dbReference type="ARBA" id="ARBA00022741"/>
    </source>
</evidence>
<feature type="domain" description="Helicase ATP-binding" evidence="12">
    <location>
        <begin position="125"/>
        <end position="293"/>
    </location>
</feature>
<dbReference type="InterPro" id="IPR001650">
    <property type="entry name" value="Helicase_C-like"/>
</dbReference>
<dbReference type="CDD" id="cd18033">
    <property type="entry name" value="DEXDc_FANCM"/>
    <property type="match status" value="1"/>
</dbReference>
<feature type="region of interest" description="Disordered" evidence="11">
    <location>
        <begin position="1143"/>
        <end position="1181"/>
    </location>
</feature>
<dbReference type="Proteomes" id="UP000825729">
    <property type="component" value="Unassembled WGS sequence"/>
</dbReference>
<comment type="subcellular location">
    <subcellularLocation>
        <location evidence="1">Nucleus</location>
    </subcellularLocation>
</comment>
<evidence type="ECO:0000313" key="15">
    <source>
        <dbReference type="Proteomes" id="UP000825729"/>
    </source>
</evidence>
<evidence type="ECO:0000313" key="14">
    <source>
        <dbReference type="EMBL" id="KAG9444162.1"/>
    </source>
</evidence>
<comment type="similarity">
    <text evidence="2">Belongs to the DEAD box helicase family. DEAH subfamily. FANCM sub-subfamily.</text>
</comment>
<dbReference type="InterPro" id="IPR006935">
    <property type="entry name" value="Helicase/UvrB_N"/>
</dbReference>
<proteinExistence type="inferred from homology"/>
<evidence type="ECO:0000256" key="9">
    <source>
        <dbReference type="ARBA" id="ARBA00023204"/>
    </source>
</evidence>
<dbReference type="GO" id="GO:0045003">
    <property type="term" value="P:double-strand break repair via synthesis-dependent strand annealing"/>
    <property type="evidence" value="ECO:0007669"/>
    <property type="project" value="TreeGrafter"/>
</dbReference>
<dbReference type="Pfam" id="PF00271">
    <property type="entry name" value="Helicase_C"/>
    <property type="match status" value="1"/>
</dbReference>
<keyword evidence="4" id="KW-0227">DNA damage</keyword>
<dbReference type="FunFam" id="3.40.50.300:FF:000861">
    <property type="entry name" value="Fanconi anemia, complementation group M"/>
    <property type="match status" value="1"/>
</dbReference>
<evidence type="ECO:0000259" key="12">
    <source>
        <dbReference type="PROSITE" id="PS51192"/>
    </source>
</evidence>
<evidence type="ECO:0000259" key="13">
    <source>
        <dbReference type="PROSITE" id="PS51194"/>
    </source>
</evidence>
<evidence type="ECO:0000256" key="4">
    <source>
        <dbReference type="ARBA" id="ARBA00022763"/>
    </source>
</evidence>
<organism evidence="14 15">
    <name type="scientific">Aristolochia fimbriata</name>
    <name type="common">White veined hardy Dutchman's pipe vine</name>
    <dbReference type="NCBI Taxonomy" id="158543"/>
    <lineage>
        <taxon>Eukaryota</taxon>
        <taxon>Viridiplantae</taxon>
        <taxon>Streptophyta</taxon>
        <taxon>Embryophyta</taxon>
        <taxon>Tracheophyta</taxon>
        <taxon>Spermatophyta</taxon>
        <taxon>Magnoliopsida</taxon>
        <taxon>Magnoliidae</taxon>
        <taxon>Piperales</taxon>
        <taxon>Aristolochiaceae</taxon>
        <taxon>Aristolochia</taxon>
    </lineage>
</organism>
<evidence type="ECO:0000256" key="1">
    <source>
        <dbReference type="ARBA" id="ARBA00004123"/>
    </source>
</evidence>
<sequence>MASSLPLDDEEFDWDAAVREIDVACGGIALKSNQAEPSGATHGNSTKSDFVCPKKRNGVGGRQTTLDMFIGSKASKEKIYPDESDYKGDVNRESNDGPYVKIDLEAARTWIYPVNIPLRDYQLNIARTALFSNTLVALPTGLGKTLIAAVVMYNFFRWFPEGKIVFTAPSRPLVLQQIEACHNIVGIPQEWTIDMTGQTNPSKRSKFWNIKRVFFVTPQVLEKDIHAGTCLVRQIVLLVIDEAHRATGNYAYCVAVRELMAVPVHLRILALTATPGSKQGAIQNVIDNLHISTLEYRNEDDRDVSPYVHNRKLELMEVPMGNDAMEINNVLLEIIRPFVSRLCALGVLGKRDYATLSPCDLLNSRDRFRQAPPLSLPHAKHGEIEAYFGVLITLYHIRKLLSSHGIRPAYEMLEEKMQQGSFARVMARNEAIWKVKLLMQQNLSHGAPNPKLLKMKDVLVDHFKTNDPKESRVIIFSNFRGSVKDIMNSLANIGELVRATQFIGQSSGKTSKGQSQKIQQEVLQKFRCGGYNVIVATSIGEEGLDIMEVDLVICFDANISPLRMIQRMGRTGRKHDGRVDILLKGYLRKQANSNTVRKHMRNGGTHSFNFHLSPRMVPHVCKPEVQFVEISIEQFVPRGKKLKDGISSKPATVKEISEVESEIISKYFGHSREGGIWRPSLIAFPHFQAFPSKVHTIRHSGRTTGMLIDTMERLQGLSSFQVNTDQCLQAKPRVPDDDNVAGITLKQAKPFVNAMPGVVEALSPSEMKFEEPSTPSSKDDSEPFIPHISTHNLPFHCFLFETNFVSVEPFGKVLISSIPKLPTQETLNHKFIAAENLILSSHLRNSSSPQEQELDTDEKSANHILTSGWEPTKEKLNYADSPVEMEMVVKDAAEHEPKCDLEDLELSPRLTNFIDKGIVPESPILLCQEGDKGSSDLPRSWLDCSNIDSTVVVKNLDVDMSKNVKVGPSGCEQIFESDGVLEIPGVEATPLVHKTIDSSSENWHLSSRETSKSVKQESKFKRLHKYGKIMKRLPCKDLNEELCSPRSKLCRSLTRTSFDLKEPVKEMQTTNVDIKDFIEEEAEVSADAELSGDELEDKPEDQYEDSFIDDGVDSSAANGVAEVVEVDMMAVYRRSLFTQSPAKCLPSTSDSQKAAECGSCSPEETKNSRPTPTASCSTKMSSGRKSVSYKVNVMKSSLLTSVGGSKQLPCEDQSKIRSRKRKLFVELGSTALMCEEVHLIQSKGIGEAPLQLQHETEVTSNDFFDDQFYEGLDLDAVEEQATKILRSKVSETKKQGETSASLEINAVRDIAVCSPSFDLGI</sequence>
<comment type="caution">
    <text evidence="14">The sequence shown here is derived from an EMBL/GenBank/DDBJ whole genome shotgun (WGS) entry which is preliminary data.</text>
</comment>
<dbReference type="PANTHER" id="PTHR14025">
    <property type="entry name" value="FANCONI ANEMIA GROUP M FANCM FAMILY MEMBER"/>
    <property type="match status" value="1"/>
</dbReference>
<evidence type="ECO:0000256" key="8">
    <source>
        <dbReference type="ARBA" id="ARBA00023125"/>
    </source>
</evidence>
<dbReference type="GO" id="GO:0043138">
    <property type="term" value="F:3'-5' DNA helicase activity"/>
    <property type="evidence" value="ECO:0007669"/>
    <property type="project" value="InterPro"/>
</dbReference>
<keyword evidence="9" id="KW-0234">DNA repair</keyword>
<evidence type="ECO:0000256" key="2">
    <source>
        <dbReference type="ARBA" id="ARBA00009889"/>
    </source>
</evidence>
<dbReference type="CDD" id="cd18801">
    <property type="entry name" value="SF2_C_FANCM_Hef"/>
    <property type="match status" value="1"/>
</dbReference>
<accession>A0AAV7E9I6</accession>
<dbReference type="GO" id="GO:0009378">
    <property type="term" value="F:four-way junction helicase activity"/>
    <property type="evidence" value="ECO:0007669"/>
    <property type="project" value="TreeGrafter"/>
</dbReference>
<dbReference type="GO" id="GO:0005634">
    <property type="term" value="C:nucleus"/>
    <property type="evidence" value="ECO:0007669"/>
    <property type="project" value="UniProtKB-SubCell"/>
</dbReference>
<dbReference type="InterPro" id="IPR044749">
    <property type="entry name" value="FANCM_DEXDc"/>
</dbReference>
<dbReference type="PANTHER" id="PTHR14025:SF20">
    <property type="entry name" value="FANCONI ANEMIA GROUP M PROTEIN"/>
    <property type="match status" value="1"/>
</dbReference>
<dbReference type="GO" id="GO:0036297">
    <property type="term" value="P:interstrand cross-link repair"/>
    <property type="evidence" value="ECO:0007669"/>
    <property type="project" value="TreeGrafter"/>
</dbReference>